<proteinExistence type="predicted"/>
<reference evidence="1" key="1">
    <citation type="submission" date="2021-01" db="EMBL/GenBank/DDBJ databases">
        <authorList>
            <person name="Kaushik A."/>
        </authorList>
    </citation>
    <scope>NUCLEOTIDE SEQUENCE</scope>
    <source>
        <strain evidence="1">AG6-10EEA</strain>
    </source>
</reference>
<comment type="caution">
    <text evidence="1">The sequence shown here is derived from an EMBL/GenBank/DDBJ whole genome shotgun (WGS) entry which is preliminary data.</text>
</comment>
<protein>
    <submittedName>
        <fullName evidence="1">Uncharacterized protein</fullName>
    </submittedName>
</protein>
<dbReference type="Proteomes" id="UP000663853">
    <property type="component" value="Unassembled WGS sequence"/>
</dbReference>
<organism evidence="1 2">
    <name type="scientific">Rhizoctonia solani</name>
    <dbReference type="NCBI Taxonomy" id="456999"/>
    <lineage>
        <taxon>Eukaryota</taxon>
        <taxon>Fungi</taxon>
        <taxon>Dikarya</taxon>
        <taxon>Basidiomycota</taxon>
        <taxon>Agaricomycotina</taxon>
        <taxon>Agaricomycetes</taxon>
        <taxon>Cantharellales</taxon>
        <taxon>Ceratobasidiaceae</taxon>
        <taxon>Rhizoctonia</taxon>
    </lineage>
</organism>
<dbReference type="EMBL" id="CAJMXA010003495">
    <property type="protein sequence ID" value="CAE6498343.1"/>
    <property type="molecule type" value="Genomic_DNA"/>
</dbReference>
<accession>A0A8H3HBK2</accession>
<name>A0A8H3HBK2_9AGAM</name>
<dbReference type="AlphaFoldDB" id="A0A8H3HBK2"/>
<sequence length="236" mass="26172">MAAPSKRKRTARNNLKKARIKLREKRVGGRGGFSQGIDSIRTKHYMHSEDMSTESKHVLQEPYVPNVLLWDDRGAVCSELVENSQVAPETIIPHGHGATSEYPGIQLCKEDLASDTYIGGTIHEVPSTKDPGLQDPYLVSVDETKYSVSLTGTDEPKQPAEGASMSYLRRYKETFRASKKAIATTQFSIATGESWVVEGVSLEDVLHTHGQRLGKEELSGRWGDTTPSRYLVIKLD</sequence>
<evidence type="ECO:0000313" key="1">
    <source>
        <dbReference type="EMBL" id="CAE6498343.1"/>
    </source>
</evidence>
<gene>
    <name evidence="1" type="ORF">RDB_LOCUS109322</name>
</gene>
<evidence type="ECO:0000313" key="2">
    <source>
        <dbReference type="Proteomes" id="UP000663853"/>
    </source>
</evidence>